<feature type="region of interest" description="Disordered" evidence="1">
    <location>
        <begin position="79"/>
        <end position="162"/>
    </location>
</feature>
<dbReference type="AlphaFoldDB" id="A0A1J7J4T9"/>
<keyword evidence="3" id="KW-1185">Reference proteome</keyword>
<feature type="compositionally biased region" description="Basic and acidic residues" evidence="1">
    <location>
        <begin position="151"/>
        <end position="162"/>
    </location>
</feature>
<dbReference type="Proteomes" id="UP000182658">
    <property type="component" value="Unassembled WGS sequence"/>
</dbReference>
<accession>A0A1J7J4T9</accession>
<protein>
    <submittedName>
        <fullName evidence="2">Uncharacterized protein</fullName>
    </submittedName>
</protein>
<reference evidence="2 3" key="1">
    <citation type="submission" date="2016-10" db="EMBL/GenBank/DDBJ databases">
        <title>Draft genome sequence of Coniochaeta ligniaria NRRL30616, a lignocellulolytic fungus for bioabatement of inhibitors in plant biomass hydrolysates.</title>
        <authorList>
            <consortium name="DOE Joint Genome Institute"/>
            <person name="Jimenez D.J."/>
            <person name="Hector R.E."/>
            <person name="Riley R."/>
            <person name="Sun H."/>
            <person name="Grigoriev I.V."/>
            <person name="Van Elsas J.D."/>
            <person name="Nichols N.N."/>
        </authorList>
    </citation>
    <scope>NUCLEOTIDE SEQUENCE [LARGE SCALE GENOMIC DNA]</scope>
    <source>
        <strain evidence="2 3">NRRL 30616</strain>
    </source>
</reference>
<name>A0A1J7J4T9_9PEZI</name>
<gene>
    <name evidence="2" type="ORF">CONLIGDRAFT_685786</name>
</gene>
<evidence type="ECO:0000313" key="2">
    <source>
        <dbReference type="EMBL" id="OIW24164.1"/>
    </source>
</evidence>
<organism evidence="2 3">
    <name type="scientific">Coniochaeta ligniaria NRRL 30616</name>
    <dbReference type="NCBI Taxonomy" id="1408157"/>
    <lineage>
        <taxon>Eukaryota</taxon>
        <taxon>Fungi</taxon>
        <taxon>Dikarya</taxon>
        <taxon>Ascomycota</taxon>
        <taxon>Pezizomycotina</taxon>
        <taxon>Sordariomycetes</taxon>
        <taxon>Sordariomycetidae</taxon>
        <taxon>Coniochaetales</taxon>
        <taxon>Coniochaetaceae</taxon>
        <taxon>Coniochaeta</taxon>
    </lineage>
</organism>
<evidence type="ECO:0000256" key="1">
    <source>
        <dbReference type="SAM" id="MobiDB-lite"/>
    </source>
</evidence>
<proteinExistence type="predicted"/>
<evidence type="ECO:0000313" key="3">
    <source>
        <dbReference type="Proteomes" id="UP000182658"/>
    </source>
</evidence>
<dbReference type="EMBL" id="KV875104">
    <property type="protein sequence ID" value="OIW24164.1"/>
    <property type="molecule type" value="Genomic_DNA"/>
</dbReference>
<sequence>MPSHGKKVDQNPFLFMTEDTLDINMDEPNIGQDLFGSACHYMQQLQYYTGCCLSHYPHVGEGLKIGLCVTNKKAAIKPTKGVPKAAEWESNVSDAADEPKEDVQLVESRQESNVSAAADMPEEEFELREQPEATADEEDFDGEGSARTARRPRDPGFRETIS</sequence>
<dbReference type="InParanoid" id="A0A1J7J4T9"/>